<evidence type="ECO:0000313" key="2">
    <source>
        <dbReference type="Proteomes" id="UP000237340"/>
    </source>
</evidence>
<evidence type="ECO:0000313" key="1">
    <source>
        <dbReference type="EMBL" id="POH62720.1"/>
    </source>
</evidence>
<keyword evidence="2" id="KW-1185">Reference proteome</keyword>
<reference evidence="1 2" key="1">
    <citation type="submission" date="2018-01" db="EMBL/GenBank/DDBJ databases">
        <title>Cryobacterium sp. nov., from glaciers in China.</title>
        <authorList>
            <person name="Liu Q."/>
            <person name="Xin Y.-H."/>
        </authorList>
    </citation>
    <scope>NUCLEOTIDE SEQUENCE [LARGE SCALE GENOMIC DNA]</scope>
    <source>
        <strain evidence="1 2">TMN-42</strain>
    </source>
</reference>
<comment type="caution">
    <text evidence="1">The sequence shown here is derived from an EMBL/GenBank/DDBJ whole genome shotgun (WGS) entry which is preliminary data.</text>
</comment>
<dbReference type="AlphaFoldDB" id="A0A2S3ZB06"/>
<accession>A0A2S3ZB06</accession>
<gene>
    <name evidence="1" type="ORF">C3B61_18000</name>
</gene>
<sequence>MALTAAGLTGCSSQGIAAEGWLGRSQIVDSTEMALTGCSLMCDPEVAGTIRESATPAQVRDLSEAATDYLSSHGGDEVGMTLTYGKVSFEIGGTRDETATLVDFALTAYSDSRVSSASAYGSGRQVWGPEADLVTMFQEYGGTEDFALSVLSDSGDDNHDTTFSLSTDSDRCDTSESLIAEFDRLLRDPAVTSLRLDLCTRLAVTVTDEPSVDPMVAQVQLLASNPEYSAIEFSVATEEGVPYSITAETPQMDAFFTVLDSTPGVASYSRTDWVLSVEVSDPALFRSVAAMIEATPLPSFISETLVSHAQVSVYLNGDGTLAAQFTTAESILASNAARAADHQISFGSRPHGTLDFNPMNYDEEAGRAIVDAVIAGGLWKTTSTKIAVLGDFVDFTVTADPGSNRLEVTRTNEAQETTRLIGELDGYWAAQTGLG</sequence>
<organism evidence="1 2">
    <name type="scientific">Cryobacterium zongtaii</name>
    <dbReference type="NCBI Taxonomy" id="1259217"/>
    <lineage>
        <taxon>Bacteria</taxon>
        <taxon>Bacillati</taxon>
        <taxon>Actinomycetota</taxon>
        <taxon>Actinomycetes</taxon>
        <taxon>Micrococcales</taxon>
        <taxon>Microbacteriaceae</taxon>
        <taxon>Cryobacterium</taxon>
    </lineage>
</organism>
<protein>
    <submittedName>
        <fullName evidence="1">Uncharacterized protein</fullName>
    </submittedName>
</protein>
<proteinExistence type="predicted"/>
<dbReference type="EMBL" id="PPXD01000026">
    <property type="protein sequence ID" value="POH62720.1"/>
    <property type="molecule type" value="Genomic_DNA"/>
</dbReference>
<dbReference type="Proteomes" id="UP000237340">
    <property type="component" value="Unassembled WGS sequence"/>
</dbReference>
<name>A0A2S3ZB06_9MICO</name>
<dbReference type="RefSeq" id="WP_103461832.1">
    <property type="nucleotide sequence ID" value="NZ_PPXD01000026.1"/>
</dbReference>